<dbReference type="PROSITE" id="PS51913">
    <property type="entry name" value="HTH_HARE"/>
    <property type="match status" value="1"/>
</dbReference>
<evidence type="ECO:0000256" key="1">
    <source>
        <dbReference type="ARBA" id="ARBA00023163"/>
    </source>
</evidence>
<dbReference type="AlphaFoldDB" id="A0A9W5R9V3"/>
<dbReference type="EMBL" id="AHFK01000030">
    <property type="protein sequence ID" value="EOQ17197.1"/>
    <property type="molecule type" value="Genomic_DNA"/>
</dbReference>
<comment type="caution">
    <text evidence="3">The sequence shown here is derived from an EMBL/GenBank/DDBJ whole genome shotgun (WGS) entry which is preliminary data.</text>
</comment>
<evidence type="ECO:0000313" key="4">
    <source>
        <dbReference type="Proteomes" id="UP000014028"/>
    </source>
</evidence>
<dbReference type="GO" id="GO:0006355">
    <property type="term" value="P:regulation of DNA-templated transcription"/>
    <property type="evidence" value="ECO:0007669"/>
    <property type="project" value="InterPro"/>
</dbReference>
<evidence type="ECO:0000259" key="2">
    <source>
        <dbReference type="PROSITE" id="PS51913"/>
    </source>
</evidence>
<dbReference type="InterPro" id="IPR007759">
    <property type="entry name" value="Asxl_HARE-HTH"/>
</dbReference>
<organism evidence="3 4">
    <name type="scientific">Bacillus cereus VD184</name>
    <dbReference type="NCBI Taxonomy" id="1053242"/>
    <lineage>
        <taxon>Bacteria</taxon>
        <taxon>Bacillati</taxon>
        <taxon>Bacillota</taxon>
        <taxon>Bacilli</taxon>
        <taxon>Bacillales</taxon>
        <taxon>Bacillaceae</taxon>
        <taxon>Bacillus</taxon>
        <taxon>Bacillus cereus group</taxon>
    </lineage>
</organism>
<dbReference type="Pfam" id="PF05066">
    <property type="entry name" value="HARE-HTH"/>
    <property type="match status" value="1"/>
</dbReference>
<proteinExistence type="predicted"/>
<name>A0A9W5R9V3_BACCE</name>
<reference evidence="3 4" key="1">
    <citation type="submission" date="2012-12" db="EMBL/GenBank/DDBJ databases">
        <title>The Genome Sequence of Bacillus cereus VD184.</title>
        <authorList>
            <consortium name="The Broad Institute Genome Sequencing Platform"/>
            <consortium name="The Broad Institute Genome Sequencing Center for Infectious Disease"/>
            <person name="Feldgarden M."/>
            <person name="Van der Auwera G.A."/>
            <person name="Mahillon J."/>
            <person name="Duprez V."/>
            <person name="Timmery S."/>
            <person name="Mattelet C."/>
            <person name="Dierick K."/>
            <person name="Sun M."/>
            <person name="Yu Z."/>
            <person name="Zhu L."/>
            <person name="Hu X."/>
            <person name="Shank E.B."/>
            <person name="Swiecicka I."/>
            <person name="Hansen B.M."/>
            <person name="Andrup L."/>
            <person name="Walker B."/>
            <person name="Young S.K."/>
            <person name="Zeng Q."/>
            <person name="Gargeya S."/>
            <person name="Fitzgerald M."/>
            <person name="Haas B."/>
            <person name="Abouelleil A."/>
            <person name="Alvarado L."/>
            <person name="Arachchi H.M."/>
            <person name="Berlin A.M."/>
            <person name="Chapman S.B."/>
            <person name="Dewar J."/>
            <person name="Goldberg J."/>
            <person name="Griggs A."/>
            <person name="Gujja S."/>
            <person name="Hansen M."/>
            <person name="Howarth C."/>
            <person name="Imamovic A."/>
            <person name="Larimer J."/>
            <person name="McCowan C."/>
            <person name="Murphy C."/>
            <person name="Neiman D."/>
            <person name="Pearson M."/>
            <person name="Priest M."/>
            <person name="Roberts A."/>
            <person name="Saif S."/>
            <person name="Shea T."/>
            <person name="Sisk P."/>
            <person name="Sykes S."/>
            <person name="Wortman J."/>
            <person name="Nusbaum C."/>
            <person name="Birren B."/>
        </authorList>
    </citation>
    <scope>NUCLEOTIDE SEQUENCE [LARGE SCALE GENOMIC DNA]</scope>
    <source>
        <strain evidence="3 4">VD184</strain>
    </source>
</reference>
<feature type="domain" description="HTH HARE-type" evidence="2">
    <location>
        <begin position="4"/>
        <end position="81"/>
    </location>
</feature>
<keyword evidence="1" id="KW-0804">Transcription</keyword>
<sequence length="313" mass="36421">MSKLKFGELAVKILQEYKQPLTVEEIWEYAIANGYDAQLVTKGKTPWKTMSAKIYVDLKDNPNTPFIKIDTKPKKFFLKGVEQKTNEIKTEAATLIENVKKDISNKRSYSERDLHPFLSYFVYTYLNVYTKTIYHERSSKRSFNQWLHPDIVGINFPIGEWQPEVLDLGLTLGGQLCKLYSFELKKELNFTNIREAFFQSVSNSSWANEGYLVAAKIINDEEFMTELKRLTASFGIGIIRLNVEEPDASEILFPANPKNDIDWETVNKLSKENPDFSGFIKRIRNDLHTKEIIREHYDKVFSSEELLEKIKAY</sequence>
<gene>
    <name evidence="3" type="ORF">IKC_01935</name>
</gene>
<evidence type="ECO:0000313" key="3">
    <source>
        <dbReference type="EMBL" id="EOQ17197.1"/>
    </source>
</evidence>
<dbReference type="RefSeq" id="WP_016122126.1">
    <property type="nucleotide sequence ID" value="NZ_KB976825.1"/>
</dbReference>
<accession>A0A9W5R9V3</accession>
<dbReference type="Proteomes" id="UP000014028">
    <property type="component" value="Unassembled WGS sequence"/>
</dbReference>
<protein>
    <recommendedName>
        <fullName evidence="2">HTH HARE-type domain-containing protein</fullName>
    </recommendedName>
</protein>